<dbReference type="OMA" id="MFRNNFG"/>
<name>A0A0E9NDJ2_SAICN</name>
<organism evidence="3 4">
    <name type="scientific">Saitoella complicata (strain BCRC 22490 / CBS 7301 / JCM 7358 / NBRC 10748 / NRRL Y-17804)</name>
    <dbReference type="NCBI Taxonomy" id="698492"/>
    <lineage>
        <taxon>Eukaryota</taxon>
        <taxon>Fungi</taxon>
        <taxon>Dikarya</taxon>
        <taxon>Ascomycota</taxon>
        <taxon>Taphrinomycotina</taxon>
        <taxon>Taphrinomycotina incertae sedis</taxon>
        <taxon>Saitoella</taxon>
    </lineage>
</organism>
<evidence type="ECO:0000313" key="3">
    <source>
        <dbReference type="EMBL" id="GAO47917.1"/>
    </source>
</evidence>
<keyword evidence="4" id="KW-1185">Reference proteome</keyword>
<dbReference type="Pfam" id="PF01419">
    <property type="entry name" value="Jacalin"/>
    <property type="match status" value="1"/>
</dbReference>
<dbReference type="Proteomes" id="UP000033140">
    <property type="component" value="Unassembled WGS sequence"/>
</dbReference>
<dbReference type="Gene3D" id="2.100.10.30">
    <property type="entry name" value="Jacalin-like lectin domain"/>
    <property type="match status" value="1"/>
</dbReference>
<reference evidence="3 4" key="3">
    <citation type="journal article" date="2015" name="Genome Announc.">
        <title>Draft Genome Sequence of the Archiascomycetous Yeast Saitoella complicata.</title>
        <authorList>
            <person name="Yamauchi K."/>
            <person name="Kondo S."/>
            <person name="Hamamoto M."/>
            <person name="Takahashi Y."/>
            <person name="Ogura Y."/>
            <person name="Hayashi T."/>
            <person name="Nishida H."/>
        </authorList>
    </citation>
    <scope>NUCLEOTIDE SEQUENCE [LARGE SCALE GENOMIC DNA]</scope>
    <source>
        <strain evidence="3 4">NRRL Y-17804</strain>
    </source>
</reference>
<dbReference type="GO" id="GO:0005737">
    <property type="term" value="C:cytoplasm"/>
    <property type="evidence" value="ECO:0007669"/>
    <property type="project" value="TreeGrafter"/>
</dbReference>
<dbReference type="InterPro" id="IPR021917">
    <property type="entry name" value="Unchr_Zn-peptidase-like"/>
</dbReference>
<dbReference type="InterPro" id="IPR036404">
    <property type="entry name" value="Jacalin-like_lectin_dom_sf"/>
</dbReference>
<proteinExistence type="predicted"/>
<dbReference type="AlphaFoldDB" id="A0A0E9NDJ2"/>
<dbReference type="SUPFAM" id="SSF51101">
    <property type="entry name" value="Mannose-binding lectins"/>
    <property type="match status" value="1"/>
</dbReference>
<feature type="domain" description="Jacalin-type lectin" evidence="2">
    <location>
        <begin position="547"/>
        <end position="681"/>
    </location>
</feature>
<dbReference type="STRING" id="698492.A0A0E9NDJ2"/>
<protein>
    <recommendedName>
        <fullName evidence="2">Jacalin-type lectin domain-containing protein</fullName>
    </recommendedName>
</protein>
<dbReference type="Pfam" id="PF12044">
    <property type="entry name" value="Metallopep"/>
    <property type="match status" value="1"/>
</dbReference>
<dbReference type="InterPro" id="IPR053002">
    <property type="entry name" value="Metalloproteinase_M10B"/>
</dbReference>
<dbReference type="PROSITE" id="PS51752">
    <property type="entry name" value="JACALIN_LECTIN"/>
    <property type="match status" value="1"/>
</dbReference>
<dbReference type="InterPro" id="IPR001229">
    <property type="entry name" value="Jacalin-like_lectin_dom"/>
</dbReference>
<feature type="region of interest" description="Disordered" evidence="1">
    <location>
        <begin position="1"/>
        <end position="44"/>
    </location>
</feature>
<dbReference type="PANTHER" id="PTHR21054:SF2">
    <property type="entry name" value="MIP04191P"/>
    <property type="match status" value="1"/>
</dbReference>
<evidence type="ECO:0000259" key="2">
    <source>
        <dbReference type="PROSITE" id="PS51752"/>
    </source>
</evidence>
<dbReference type="EMBL" id="BACD03000011">
    <property type="protein sequence ID" value="GAO47917.1"/>
    <property type="molecule type" value="Genomic_DNA"/>
</dbReference>
<accession>A0A0E9NDJ2</accession>
<reference evidence="3 4" key="1">
    <citation type="journal article" date="2011" name="J. Gen. Appl. Microbiol.">
        <title>Draft genome sequencing of the enigmatic yeast Saitoella complicata.</title>
        <authorList>
            <person name="Nishida H."/>
            <person name="Hamamoto M."/>
            <person name="Sugiyama J."/>
        </authorList>
    </citation>
    <scope>NUCLEOTIDE SEQUENCE [LARGE SCALE GENOMIC DNA]</scope>
    <source>
        <strain evidence="3 4">NRRL Y-17804</strain>
    </source>
</reference>
<feature type="compositionally biased region" description="Pro residues" evidence="1">
    <location>
        <begin position="17"/>
        <end position="39"/>
    </location>
</feature>
<evidence type="ECO:0000256" key="1">
    <source>
        <dbReference type="SAM" id="MobiDB-lite"/>
    </source>
</evidence>
<evidence type="ECO:0000313" key="4">
    <source>
        <dbReference type="Proteomes" id="UP000033140"/>
    </source>
</evidence>
<comment type="caution">
    <text evidence="3">The sequence shown here is derived from an EMBL/GenBank/DDBJ whole genome shotgun (WGS) entry which is preliminary data.</text>
</comment>
<dbReference type="PANTHER" id="PTHR21054">
    <property type="entry name" value="ZINC METALLOPROTEINASE-RELATED"/>
    <property type="match status" value="1"/>
</dbReference>
<sequence>MKGFLNDLKDLKNSLPRPTPAPGSTPPIPGNRPYPPPPAYGEKPAQFALTANGHHAPPEITSIKSGEWVHQRILLVEGRAGPHGSTFDASITVQHHLNTFPSQVYPVTDSHFKALVHLVPGPNQVRFVFEGLETMLNVSYLPLTQNPPLHLAILVAKDSPHKFDTMPNRGPNDLEEAKKKLRMAGYLWQSFTAEQMHRNGMGRRTFRLDEEWGLDTLSSPPALRQTARIHVIRTDKTTAELRHPNRAQQNPQGNDTGALFGITLDALRAAGIPFTNGKVWVACLLLDAHWDGKLITAHAALGGGAGDTQLGIFGSHTLWSWPSQLSHVIPAFTDTFRTDTRYVANDANECGTVWECANIGIGAFMHEVGHALTCPHQPDGVMLRDYVRLNRTFCVGEAPGVARGREKGKRVVGREEECWWHRLDIMRFRYHPLFRLPGEGAPINDQGPTYHPVEHGVQVTSNAGISLVEIYVDGRFRAHHEFPDQPEQELFLLESELREKAGTKTGKMKLEIISANQGQTTIEDFDGLLREGVLDISTHDGHPILKAQKFGLSGLPNSRPIQVIFPDSPITNITVFSGNSLDGLEFTFANSSRLLFGGRGGSPHHLPLNGPEGERISHFVVRSGVWVDGVEVFTNWGRRSGWFGGGGGSLHEVRCPEGYVIVGMWGSLGQWLDGIGVLYKASYTVSPYNIKSIFQ</sequence>
<gene>
    <name evidence="3" type="ORF">G7K_2113-t1</name>
</gene>
<reference evidence="3 4" key="2">
    <citation type="journal article" date="2014" name="J. Gen. Appl. Microbiol.">
        <title>The early diverging ascomycetous budding yeast Saitoella complicata has three histone deacetylases belonging to the Clr6, Hos2, and Rpd3 lineages.</title>
        <authorList>
            <person name="Nishida H."/>
            <person name="Matsumoto T."/>
            <person name="Kondo S."/>
            <person name="Hamamoto M."/>
            <person name="Yoshikawa H."/>
        </authorList>
    </citation>
    <scope>NUCLEOTIDE SEQUENCE [LARGE SCALE GENOMIC DNA]</scope>
    <source>
        <strain evidence="3 4">NRRL Y-17804</strain>
    </source>
</reference>